<gene>
    <name evidence="1" type="ordered locus">CLJU_c16720</name>
    <name evidence="2" type="ORF">WX45_01936</name>
</gene>
<dbReference type="PATRIC" id="fig|748727.19.peg.2339"/>
<dbReference type="eggNOG" id="ENOG502ZAKP">
    <property type="taxonomic scope" value="Bacteria"/>
</dbReference>
<name>D8GU73_CLOLD</name>
<dbReference type="RefSeq" id="WP_013238333.1">
    <property type="nucleotide sequence ID" value="NC_014328.1"/>
</dbReference>
<dbReference type="HOGENOM" id="CLU_086288_0_0_9"/>
<dbReference type="OrthoDB" id="1864449at2"/>
<dbReference type="KEGG" id="clj:CLJU_c16720"/>
<evidence type="ECO:0000313" key="2">
    <source>
        <dbReference type="EMBL" id="OAA84092.1"/>
    </source>
</evidence>
<evidence type="ECO:0000313" key="1">
    <source>
        <dbReference type="EMBL" id="ADK14736.1"/>
    </source>
</evidence>
<reference evidence="1" key="1">
    <citation type="submission" date="2009-07" db="EMBL/GenBank/DDBJ databases">
        <authorList>
            <person name="Koepke M."/>
            <person name="Hujer S."/>
            <person name="Held C."/>
            <person name="Wiezer A."/>
            <person name="Liesegang H."/>
            <person name="Ehrenreich A."/>
            <person name="Gottschalk G."/>
            <person name="Duerre P."/>
        </authorList>
    </citation>
    <scope>NUCLEOTIDE SEQUENCE</scope>
    <source>
        <strain evidence="1">DSM 13528</strain>
    </source>
</reference>
<dbReference type="EMBL" id="CP001666">
    <property type="protein sequence ID" value="ADK14736.1"/>
    <property type="molecule type" value="Genomic_DNA"/>
</dbReference>
<accession>D8GU73</accession>
<dbReference type="STRING" id="748727.CLJU_c16720"/>
<dbReference type="Proteomes" id="UP000077020">
    <property type="component" value="Unassembled WGS sequence"/>
</dbReference>
<organism evidence="1 3">
    <name type="scientific">Clostridium ljungdahlii (strain ATCC 55383 / DSM 13528 / PETC)</name>
    <dbReference type="NCBI Taxonomy" id="748727"/>
    <lineage>
        <taxon>Bacteria</taxon>
        <taxon>Bacillati</taxon>
        <taxon>Bacillota</taxon>
        <taxon>Clostridia</taxon>
        <taxon>Eubacteriales</taxon>
        <taxon>Clostridiaceae</taxon>
        <taxon>Clostridium</taxon>
    </lineage>
</organism>
<dbReference type="Proteomes" id="UP000001656">
    <property type="component" value="Chromosome"/>
</dbReference>
<dbReference type="EMBL" id="LITS01000029">
    <property type="protein sequence ID" value="OAA84092.1"/>
    <property type="molecule type" value="Genomic_DNA"/>
</dbReference>
<keyword evidence="4" id="KW-1185">Reference proteome</keyword>
<reference evidence="1 3" key="2">
    <citation type="journal article" date="2010" name="Proc. Natl. Acad. Sci. U.S.A.">
        <title>Clostridium ljungdahlii represents a microbial production platform based on syngas.</title>
        <authorList>
            <person name="Kopke M."/>
            <person name="Held C."/>
            <person name="Hujer S."/>
            <person name="Liesegang H."/>
            <person name="Wiezer A."/>
            <person name="Wollherr A."/>
            <person name="Ehrenreich A."/>
            <person name="Liebl W."/>
            <person name="Gottschalk G."/>
            <person name="Durre P."/>
        </authorList>
    </citation>
    <scope>NUCLEOTIDE SEQUENCE [LARGE SCALE GENOMIC DNA]</scope>
    <source>
        <strain evidence="3">ATCC 55383 / DSM 13528 / PETC</strain>
        <strain evidence="1">DSM 13528</strain>
    </source>
</reference>
<proteinExistence type="predicted"/>
<reference evidence="2 4" key="3">
    <citation type="journal article" date="2016" name="Biotechnol. Bioeng.">
        <title>Traits of selected Clostridium strains for syngas fermentation to ethanol.</title>
        <authorList>
            <person name="Martin M.E."/>
            <person name="Richter H."/>
            <person name="Saha S."/>
            <person name="Angenent L.T."/>
        </authorList>
    </citation>
    <scope>NUCLEOTIDE SEQUENCE [LARGE SCALE GENOMIC DNA]</scope>
    <source>
        <strain evidence="2 4">PETC</strain>
    </source>
</reference>
<sequence>MTLIIPQVYSQIVREKFLGKIRVALLATPIGDLPEFAQQGDTIHFPKWKIIGDATEVVKGTQSAIETLDQDDSTAKIKFIDKIVRCYDYDSVTEIGNQLEEASSQQAVVFARALDTDLCTEASTTDLKTATASATAITAAELDTALANYGDDADVDDMAGIVVNSRIDSSFYSMDEFVDVNKTFTQTGNGIVRNGMIGYFRGIPVFHSNHGTFDSTTNECKSFIIKKDALGYKEKKAINIVEEREEKLHCSDIVGSYMYAVKMLTDGIIMLKKTIA</sequence>
<dbReference type="AlphaFoldDB" id="D8GU73"/>
<evidence type="ECO:0000313" key="4">
    <source>
        <dbReference type="Proteomes" id="UP000077020"/>
    </source>
</evidence>
<evidence type="ECO:0000313" key="3">
    <source>
        <dbReference type="Proteomes" id="UP000001656"/>
    </source>
</evidence>
<protein>
    <submittedName>
        <fullName evidence="1">Phage-related protein</fullName>
    </submittedName>
</protein>